<evidence type="ECO:0000256" key="1">
    <source>
        <dbReference type="SAM" id="MobiDB-lite"/>
    </source>
</evidence>
<reference evidence="2 3" key="1">
    <citation type="submission" date="2018-10" db="EMBL/GenBank/DDBJ databases">
        <title>Corynebacterium macginleyi genome sequencing and assembly of the type strain and two clinical samples.</title>
        <authorList>
            <person name="Bernier A.-M."/>
            <person name="Bernard K."/>
        </authorList>
    </citation>
    <scope>NUCLEOTIDE SEQUENCE [LARGE SCALE GENOMIC DNA]</scope>
    <source>
        <strain evidence="2 3">NML 120205</strain>
    </source>
</reference>
<sequence>MVEPTSGSAPTWSKSEASRPNPPERPTQLAAKIVRRNLDDGLLFDKLYTETLELFSHNNEEARLALVGASEPIGDYGLEDTYQFSRGEDIELRRTPQGMVFQRAGRVSRLLSTPDRVDGTVSYSIIEVRIDEFNEAGIALDLYDLNAAVRRLRNDTPELLRKLLYTAVPVASANASTDDVEHFVLLAEELGDERIEKLCEWASPCSLERDKQLVTNWPVHVFTNVEDPKEVHDLRPGTFDFEPKPRESKWWVPQWPSERLWLLDSRRNHLVQYGLWNY</sequence>
<comment type="caution">
    <text evidence="2">The sequence shown here is derived from an EMBL/GenBank/DDBJ whole genome shotgun (WGS) entry which is preliminary data.</text>
</comment>
<gene>
    <name evidence="2" type="ORF">D9543_02865</name>
</gene>
<organism evidence="2 3">
    <name type="scientific">Corynebacterium macginleyi</name>
    <dbReference type="NCBI Taxonomy" id="38290"/>
    <lineage>
        <taxon>Bacteria</taxon>
        <taxon>Bacillati</taxon>
        <taxon>Actinomycetota</taxon>
        <taxon>Actinomycetes</taxon>
        <taxon>Mycobacteriales</taxon>
        <taxon>Corynebacteriaceae</taxon>
        <taxon>Corynebacterium</taxon>
    </lineage>
</organism>
<dbReference type="Proteomes" id="UP000270649">
    <property type="component" value="Unassembled WGS sequence"/>
</dbReference>
<evidence type="ECO:0000313" key="2">
    <source>
        <dbReference type="EMBL" id="RMB63750.1"/>
    </source>
</evidence>
<feature type="compositionally biased region" description="Polar residues" evidence="1">
    <location>
        <begin position="1"/>
        <end position="15"/>
    </location>
</feature>
<protein>
    <submittedName>
        <fullName evidence="2">Uncharacterized protein</fullName>
    </submittedName>
</protein>
<name>A0A3M0GGD3_9CORY</name>
<proteinExistence type="predicted"/>
<evidence type="ECO:0000313" key="3">
    <source>
        <dbReference type="Proteomes" id="UP000270649"/>
    </source>
</evidence>
<dbReference type="AlphaFoldDB" id="A0A3M0GGD3"/>
<dbReference type="EMBL" id="REGC01000002">
    <property type="protein sequence ID" value="RMB63750.1"/>
    <property type="molecule type" value="Genomic_DNA"/>
</dbReference>
<feature type="region of interest" description="Disordered" evidence="1">
    <location>
        <begin position="1"/>
        <end position="26"/>
    </location>
</feature>
<accession>A0A3M0GGD3</accession>